<accession>A0A9N9DTM9</accession>
<dbReference type="AlphaFoldDB" id="A0A9N9DTM9"/>
<proteinExistence type="predicted"/>
<name>A0A9N9DTM9_9GLOM</name>
<dbReference type="OrthoDB" id="2446162at2759"/>
<protein>
    <submittedName>
        <fullName evidence="2">13591_t:CDS:1</fullName>
    </submittedName>
</protein>
<sequence>MEEIQSDSDLTVIAKSVNNDLNQNNANPLAPVDQSNFTPPSGDKDRENPITEPSRTSSTDNLNCSVGVESSNTVNDDPMRVESFDAVKNISEDDKGVSSDIDDPLDLCNEIPSFYRLLDLCKDMGSIGYSVDKIIISQEFLRKLCNDMVPNSFKSISEVNYASLNSRSLGLVGIYGNRETIAEYLLQKNAINKTIHHLLVKSQTNDNESSKSMMPHLRPGVYLLVENKYGLIIHWPEKDCYSIRASDQKKKNLVNLHRYLTKLTNVNFCLMNAQDLMNFDFELNSKYIEEEDDDDQVCGEYKVEERKQEEEDFKFTDGFKINFDNRNSKGESSLPLSFPPAMPIESYNNQSFITCRMTKPEESSKEYTLNGNANQGKFINQLKNYTLRINSSVTMDELINLAEVLSIGSQLVKTYKDKTETARKDHEKEKNNIDDNIKIESNIIFSMLGYELSKTY</sequence>
<feature type="non-terminal residue" evidence="2">
    <location>
        <position position="1"/>
    </location>
</feature>
<feature type="region of interest" description="Disordered" evidence="1">
    <location>
        <begin position="15"/>
        <end position="77"/>
    </location>
</feature>
<reference evidence="2" key="1">
    <citation type="submission" date="2021-06" db="EMBL/GenBank/DDBJ databases">
        <authorList>
            <person name="Kallberg Y."/>
            <person name="Tangrot J."/>
            <person name="Rosling A."/>
        </authorList>
    </citation>
    <scope>NUCLEOTIDE SEQUENCE</scope>
    <source>
        <strain evidence="2">CL551</strain>
    </source>
</reference>
<gene>
    <name evidence="2" type="ORF">AMORRO_LOCUS10051</name>
</gene>
<organism evidence="2 3">
    <name type="scientific">Acaulospora morrowiae</name>
    <dbReference type="NCBI Taxonomy" id="94023"/>
    <lineage>
        <taxon>Eukaryota</taxon>
        <taxon>Fungi</taxon>
        <taxon>Fungi incertae sedis</taxon>
        <taxon>Mucoromycota</taxon>
        <taxon>Glomeromycotina</taxon>
        <taxon>Glomeromycetes</taxon>
        <taxon>Diversisporales</taxon>
        <taxon>Acaulosporaceae</taxon>
        <taxon>Acaulospora</taxon>
    </lineage>
</organism>
<feature type="compositionally biased region" description="Low complexity" evidence="1">
    <location>
        <begin position="18"/>
        <end position="31"/>
    </location>
</feature>
<feature type="compositionally biased region" description="Polar residues" evidence="1">
    <location>
        <begin position="51"/>
        <end position="75"/>
    </location>
</feature>
<feature type="non-terminal residue" evidence="2">
    <location>
        <position position="456"/>
    </location>
</feature>
<comment type="caution">
    <text evidence="2">The sequence shown here is derived from an EMBL/GenBank/DDBJ whole genome shotgun (WGS) entry which is preliminary data.</text>
</comment>
<keyword evidence="3" id="KW-1185">Reference proteome</keyword>
<dbReference type="EMBL" id="CAJVPV010010598">
    <property type="protein sequence ID" value="CAG8652939.1"/>
    <property type="molecule type" value="Genomic_DNA"/>
</dbReference>
<dbReference type="Proteomes" id="UP000789342">
    <property type="component" value="Unassembled WGS sequence"/>
</dbReference>
<evidence type="ECO:0000313" key="2">
    <source>
        <dbReference type="EMBL" id="CAG8652939.1"/>
    </source>
</evidence>
<evidence type="ECO:0000256" key="1">
    <source>
        <dbReference type="SAM" id="MobiDB-lite"/>
    </source>
</evidence>
<evidence type="ECO:0000313" key="3">
    <source>
        <dbReference type="Proteomes" id="UP000789342"/>
    </source>
</evidence>